<reference evidence="2" key="1">
    <citation type="submission" date="2020-02" db="EMBL/GenBank/DDBJ databases">
        <authorList>
            <person name="Palmer J.M."/>
        </authorList>
    </citation>
    <scope>NUCLEOTIDE SEQUENCE</scope>
    <source>
        <strain evidence="2">EPUS1.4</strain>
        <tissue evidence="2">Thallus</tissue>
    </source>
</reference>
<proteinExistence type="predicted"/>
<name>A0A8H7AKZ3_9EURO</name>
<evidence type="ECO:0008006" key="4">
    <source>
        <dbReference type="Google" id="ProtNLM"/>
    </source>
</evidence>
<sequence length="597" mass="67689">MANISSLGTEILIEIFQYVDDESPRTTKRSLLLVNKHFYAATQLVAHRRKTICYTDNTLKETNKRIQTWLQDPLLLRNVRHLTLTGYMYRPDRLSGDPIPSSSDLTSMWVPLVELVTKAARLTKVSFDIATVKFPLPLLQALQTYHAQVKLYIWGYHREEELDHTDPAEQALAISPILRGIKGSAWVDQRSPKIDLRTAAFQRIVANAPNLELASFSKGRTGCMPPSKDQVRKREAAAKFFLDSRGPNTSIRKLVLDGFDISKQTLVKWGTHVSLPHLEDLKISRGTPDRTYFEAAPALLTNLKHLSLNLSGVITHSEIPRLLEGYLATCAPLETLSLWSWMGVVSIDAILKHGTTLKKLELHEREASIFNDRRRLLSVEDVRRIGKGCPHLEDLTLDLDREDADWRKDLDYQKDILEELAQLGKRLRRIQIYLDLGIAMASRGRALAAVQAQSSQITMPGAGIHDSERTTDHTALCLLSAAAANVATEPVSRDYRGPFKPPSTAEMCKHGQQLWKTIFGKPTQFGPRELDIKWGEWERKQGSGHLASWVFWEQRRKRYLRVRPAGRDDRPGEAIVHVEGGCRQQDDDDDKADNYPY</sequence>
<feature type="region of interest" description="Disordered" evidence="1">
    <location>
        <begin position="565"/>
        <end position="597"/>
    </location>
</feature>
<evidence type="ECO:0000256" key="1">
    <source>
        <dbReference type="SAM" id="MobiDB-lite"/>
    </source>
</evidence>
<evidence type="ECO:0000313" key="3">
    <source>
        <dbReference type="Proteomes" id="UP000606974"/>
    </source>
</evidence>
<organism evidence="2 3">
    <name type="scientific">Endocarpon pusillum</name>
    <dbReference type="NCBI Taxonomy" id="364733"/>
    <lineage>
        <taxon>Eukaryota</taxon>
        <taxon>Fungi</taxon>
        <taxon>Dikarya</taxon>
        <taxon>Ascomycota</taxon>
        <taxon>Pezizomycotina</taxon>
        <taxon>Eurotiomycetes</taxon>
        <taxon>Chaetothyriomycetidae</taxon>
        <taxon>Verrucariales</taxon>
        <taxon>Verrucariaceae</taxon>
        <taxon>Endocarpon</taxon>
    </lineage>
</organism>
<gene>
    <name evidence="2" type="ORF">GJ744_007226</name>
</gene>
<dbReference type="OrthoDB" id="3945550at2759"/>
<evidence type="ECO:0000313" key="2">
    <source>
        <dbReference type="EMBL" id="KAF7509912.1"/>
    </source>
</evidence>
<accession>A0A8H7AKZ3</accession>
<keyword evidence="3" id="KW-1185">Reference proteome</keyword>
<dbReference type="EMBL" id="JAACFV010000035">
    <property type="protein sequence ID" value="KAF7509912.1"/>
    <property type="molecule type" value="Genomic_DNA"/>
</dbReference>
<protein>
    <recommendedName>
        <fullName evidence="4">F-box domain-containing protein</fullName>
    </recommendedName>
</protein>
<dbReference type="AlphaFoldDB" id="A0A8H7AKZ3"/>
<dbReference type="Gene3D" id="3.80.10.10">
    <property type="entry name" value="Ribonuclease Inhibitor"/>
    <property type="match status" value="1"/>
</dbReference>
<dbReference type="SUPFAM" id="SSF52047">
    <property type="entry name" value="RNI-like"/>
    <property type="match status" value="1"/>
</dbReference>
<dbReference type="InterPro" id="IPR032675">
    <property type="entry name" value="LRR_dom_sf"/>
</dbReference>
<dbReference type="Proteomes" id="UP000606974">
    <property type="component" value="Unassembled WGS sequence"/>
</dbReference>
<comment type="caution">
    <text evidence="2">The sequence shown here is derived from an EMBL/GenBank/DDBJ whole genome shotgun (WGS) entry which is preliminary data.</text>
</comment>